<accession>A0A0P6Y676</accession>
<dbReference type="Gene3D" id="3.40.980.10">
    <property type="entry name" value="MoaB/Mog-like domain"/>
    <property type="match status" value="1"/>
</dbReference>
<dbReference type="SUPFAM" id="SSF53218">
    <property type="entry name" value="Molybdenum cofactor biosynthesis proteins"/>
    <property type="match status" value="1"/>
</dbReference>
<evidence type="ECO:0000256" key="3">
    <source>
        <dbReference type="ARBA" id="ARBA00010763"/>
    </source>
</evidence>
<dbReference type="InterPro" id="IPR001453">
    <property type="entry name" value="MoaB/Mog_dom"/>
</dbReference>
<dbReference type="PANTHER" id="PTHR10192">
    <property type="entry name" value="MOLYBDOPTERIN BIOSYNTHESIS PROTEIN"/>
    <property type="match status" value="1"/>
</dbReference>
<dbReference type="Pfam" id="PF03453">
    <property type="entry name" value="MoeA_N"/>
    <property type="match status" value="1"/>
</dbReference>
<evidence type="ECO:0000256" key="4">
    <source>
        <dbReference type="ARBA" id="ARBA00022505"/>
    </source>
</evidence>
<evidence type="ECO:0000256" key="1">
    <source>
        <dbReference type="ARBA" id="ARBA00002901"/>
    </source>
</evidence>
<comment type="caution">
    <text evidence="9">The sequence shown here is derived from an EMBL/GenBank/DDBJ whole genome shotgun (WGS) entry which is preliminary data.</text>
</comment>
<dbReference type="UniPathway" id="UPA00344"/>
<dbReference type="EMBL" id="LGKO01000002">
    <property type="protein sequence ID" value="KPL84440.1"/>
    <property type="molecule type" value="Genomic_DNA"/>
</dbReference>
<dbReference type="InterPro" id="IPR036688">
    <property type="entry name" value="MoeA_C_domain_IV_sf"/>
</dbReference>
<organism evidence="9 10">
    <name type="scientific">Thermanaerothrix daxensis</name>
    <dbReference type="NCBI Taxonomy" id="869279"/>
    <lineage>
        <taxon>Bacteria</taxon>
        <taxon>Bacillati</taxon>
        <taxon>Chloroflexota</taxon>
        <taxon>Anaerolineae</taxon>
        <taxon>Anaerolineales</taxon>
        <taxon>Anaerolineaceae</taxon>
        <taxon>Thermanaerothrix</taxon>
    </lineage>
</organism>
<comment type="pathway">
    <text evidence="2 7">Cofactor biosynthesis; molybdopterin biosynthesis.</text>
</comment>
<dbReference type="GO" id="GO:0006777">
    <property type="term" value="P:Mo-molybdopterin cofactor biosynthetic process"/>
    <property type="evidence" value="ECO:0007669"/>
    <property type="project" value="UniProtKB-UniRule"/>
</dbReference>
<dbReference type="Gene3D" id="2.170.190.11">
    <property type="entry name" value="Molybdopterin biosynthesis moea protein, domain 3"/>
    <property type="match status" value="1"/>
</dbReference>
<evidence type="ECO:0000259" key="8">
    <source>
        <dbReference type="SMART" id="SM00852"/>
    </source>
</evidence>
<dbReference type="PROSITE" id="PS01079">
    <property type="entry name" value="MOCF_BIOSYNTHESIS_2"/>
    <property type="match status" value="1"/>
</dbReference>
<keyword evidence="7" id="KW-0460">Magnesium</keyword>
<comment type="similarity">
    <text evidence="3 7">Belongs to the MoeA family.</text>
</comment>
<protein>
    <recommendedName>
        <fullName evidence="7">Molybdopterin molybdenumtransferase</fullName>
        <ecNumber evidence="7">2.10.1.1</ecNumber>
    </recommendedName>
</protein>
<dbReference type="SMART" id="SM00852">
    <property type="entry name" value="MoCF_biosynth"/>
    <property type="match status" value="1"/>
</dbReference>
<evidence type="ECO:0000256" key="2">
    <source>
        <dbReference type="ARBA" id="ARBA00005046"/>
    </source>
</evidence>
<dbReference type="GO" id="GO:0005829">
    <property type="term" value="C:cytosol"/>
    <property type="evidence" value="ECO:0007669"/>
    <property type="project" value="TreeGrafter"/>
</dbReference>
<dbReference type="InterPro" id="IPR036425">
    <property type="entry name" value="MoaB/Mog-like_dom_sf"/>
</dbReference>
<evidence type="ECO:0000256" key="7">
    <source>
        <dbReference type="RuleBase" id="RU365090"/>
    </source>
</evidence>
<sequence length="411" mass="43874">MSEFLTLLSPQEALKRWLNALPEVEPEGEEISTLEALGRVTAEPIRAPEPMPLFPRSTVDGYAVRAADTFGASDSLPAYLTLVGEIGMGRAPEFTLQPGQAALIYTGGMLPEGADAVVMLEHTQTTMPGEIEVLRPVGVGENVLKVGEDVQIEDEVIPAGVRLRPPEIGGLMGLGITKLRVVKKPRVGIVSSGDEVIPPEQPLRPGQVRDINSYSLSALVEVEGGLPQRYGIVPDREDALREVIGRALEENDMIIVSAGSSIGTRDLTARVINEMGLPGVLVHGINIRPGKPTILAVCNGKPILGLSGNPVSALVVAQIFLPPVLEHLLGLTLKRPRARLQACLTLNVPSQAGREDYVPVRLIESAKGLLAEPIFYKSNLIFSLVRADGLLRIPADATGLASGAEVEVWLL</sequence>
<keyword evidence="7" id="KW-0808">Transferase</keyword>
<dbReference type="Proteomes" id="UP000050544">
    <property type="component" value="Unassembled WGS sequence"/>
</dbReference>
<dbReference type="PANTHER" id="PTHR10192:SF5">
    <property type="entry name" value="GEPHYRIN"/>
    <property type="match status" value="1"/>
</dbReference>
<evidence type="ECO:0000313" key="9">
    <source>
        <dbReference type="EMBL" id="KPL84440.1"/>
    </source>
</evidence>
<dbReference type="InterPro" id="IPR038987">
    <property type="entry name" value="MoeA-like"/>
</dbReference>
<dbReference type="OrthoDB" id="9804758at2"/>
<dbReference type="NCBIfam" id="NF045515">
    <property type="entry name" value="Glp_gephyrin"/>
    <property type="match status" value="1"/>
</dbReference>
<dbReference type="PATRIC" id="fig|869279.4.peg.979"/>
<proteinExistence type="inferred from homology"/>
<dbReference type="GO" id="GO:0061599">
    <property type="term" value="F:molybdopterin molybdotransferase activity"/>
    <property type="evidence" value="ECO:0007669"/>
    <property type="project" value="UniProtKB-UniRule"/>
</dbReference>
<dbReference type="STRING" id="869279.SE15_04850"/>
<keyword evidence="4 7" id="KW-0500">Molybdenum</keyword>
<dbReference type="GO" id="GO:0046872">
    <property type="term" value="F:metal ion binding"/>
    <property type="evidence" value="ECO:0007669"/>
    <property type="project" value="UniProtKB-UniRule"/>
</dbReference>
<dbReference type="InterPro" id="IPR005111">
    <property type="entry name" value="MoeA_C_domain_IV"/>
</dbReference>
<keyword evidence="7" id="KW-0479">Metal-binding</keyword>
<feature type="domain" description="MoaB/Mog" evidence="8">
    <location>
        <begin position="188"/>
        <end position="327"/>
    </location>
</feature>
<dbReference type="NCBIfam" id="TIGR00177">
    <property type="entry name" value="molyb_syn"/>
    <property type="match status" value="1"/>
</dbReference>
<dbReference type="CDD" id="cd00887">
    <property type="entry name" value="MoeA"/>
    <property type="match status" value="1"/>
</dbReference>
<comment type="catalytic activity">
    <reaction evidence="6">
        <text>adenylyl-molybdopterin + molybdate = Mo-molybdopterin + AMP + H(+)</text>
        <dbReference type="Rhea" id="RHEA:35047"/>
        <dbReference type="ChEBI" id="CHEBI:15378"/>
        <dbReference type="ChEBI" id="CHEBI:36264"/>
        <dbReference type="ChEBI" id="CHEBI:62727"/>
        <dbReference type="ChEBI" id="CHEBI:71302"/>
        <dbReference type="ChEBI" id="CHEBI:456215"/>
        <dbReference type="EC" id="2.10.1.1"/>
    </reaction>
</comment>
<gene>
    <name evidence="9" type="ORF">SE15_04850</name>
</gene>
<comment type="cofactor">
    <cofactor evidence="7">
        <name>Mg(2+)</name>
        <dbReference type="ChEBI" id="CHEBI:18420"/>
    </cofactor>
</comment>
<evidence type="ECO:0000313" key="10">
    <source>
        <dbReference type="Proteomes" id="UP000050544"/>
    </source>
</evidence>
<dbReference type="Pfam" id="PF00994">
    <property type="entry name" value="MoCF_biosynth"/>
    <property type="match status" value="1"/>
</dbReference>
<dbReference type="SUPFAM" id="SSF63867">
    <property type="entry name" value="MoeA C-terminal domain-like"/>
    <property type="match status" value="1"/>
</dbReference>
<dbReference type="EC" id="2.10.1.1" evidence="7"/>
<evidence type="ECO:0000256" key="6">
    <source>
        <dbReference type="ARBA" id="ARBA00047317"/>
    </source>
</evidence>
<name>A0A0P6Y676_9CHLR</name>
<dbReference type="InterPro" id="IPR036135">
    <property type="entry name" value="MoeA_linker/N_sf"/>
</dbReference>
<dbReference type="Pfam" id="PF03454">
    <property type="entry name" value="MoeA_C"/>
    <property type="match status" value="1"/>
</dbReference>
<comment type="function">
    <text evidence="1 7">Catalyzes the insertion of molybdate into adenylated molybdopterin with the concomitant release of AMP.</text>
</comment>
<dbReference type="InterPro" id="IPR008284">
    <property type="entry name" value="MoCF_biosynth_CS"/>
</dbReference>
<dbReference type="InterPro" id="IPR005110">
    <property type="entry name" value="MoeA_linker/N"/>
</dbReference>
<dbReference type="Gene3D" id="2.40.340.10">
    <property type="entry name" value="MoeA, C-terminal, domain IV"/>
    <property type="match status" value="1"/>
</dbReference>
<dbReference type="RefSeq" id="WP_054520955.1">
    <property type="nucleotide sequence ID" value="NZ_LGKO01000002.1"/>
</dbReference>
<reference evidence="9 10" key="1">
    <citation type="submission" date="2015-07" db="EMBL/GenBank/DDBJ databases">
        <title>Whole genome sequence of Thermanaerothrix daxensis DSM 23592.</title>
        <authorList>
            <person name="Hemp J."/>
            <person name="Ward L.M."/>
            <person name="Pace L.A."/>
            <person name="Fischer W.W."/>
        </authorList>
    </citation>
    <scope>NUCLEOTIDE SEQUENCE [LARGE SCALE GENOMIC DNA]</scope>
    <source>
        <strain evidence="9 10">GNS-1</strain>
    </source>
</reference>
<keyword evidence="10" id="KW-1185">Reference proteome</keyword>
<evidence type="ECO:0000256" key="5">
    <source>
        <dbReference type="ARBA" id="ARBA00023150"/>
    </source>
</evidence>
<dbReference type="SUPFAM" id="SSF63882">
    <property type="entry name" value="MoeA N-terminal region -like"/>
    <property type="match status" value="1"/>
</dbReference>
<keyword evidence="5 7" id="KW-0501">Molybdenum cofactor biosynthesis</keyword>
<dbReference type="AlphaFoldDB" id="A0A0P6Y676"/>
<dbReference type="Gene3D" id="3.90.105.10">
    <property type="entry name" value="Molybdopterin biosynthesis moea protein, domain 2"/>
    <property type="match status" value="1"/>
</dbReference>